<comment type="caution">
    <text evidence="7">The sequence shown here is derived from an EMBL/GenBank/DDBJ whole genome shotgun (WGS) entry which is preliminary data.</text>
</comment>
<evidence type="ECO:0000256" key="2">
    <source>
        <dbReference type="ARBA" id="ARBA00022837"/>
    </source>
</evidence>
<dbReference type="AlphaFoldDB" id="A0ABD3X8D8"/>
<dbReference type="Proteomes" id="UP001634394">
    <property type="component" value="Unassembled WGS sequence"/>
</dbReference>
<name>A0ABD3X8D8_SINWO</name>
<feature type="domain" description="EF-hand" evidence="6">
    <location>
        <begin position="212"/>
        <end position="247"/>
    </location>
</feature>
<dbReference type="PANTHER" id="PTHR23048">
    <property type="entry name" value="MYOSIN LIGHT CHAIN 1, 3"/>
    <property type="match status" value="1"/>
</dbReference>
<keyword evidence="1" id="KW-0677">Repeat</keyword>
<dbReference type="PROSITE" id="PS50222">
    <property type="entry name" value="EF_HAND_2"/>
    <property type="match status" value="4"/>
</dbReference>
<evidence type="ECO:0000259" key="6">
    <source>
        <dbReference type="PROSITE" id="PS50222"/>
    </source>
</evidence>
<organism evidence="7 8">
    <name type="scientific">Sinanodonta woodiana</name>
    <name type="common">Chinese pond mussel</name>
    <name type="synonym">Anodonta woodiana</name>
    <dbReference type="NCBI Taxonomy" id="1069815"/>
    <lineage>
        <taxon>Eukaryota</taxon>
        <taxon>Metazoa</taxon>
        <taxon>Spiralia</taxon>
        <taxon>Lophotrochozoa</taxon>
        <taxon>Mollusca</taxon>
        <taxon>Bivalvia</taxon>
        <taxon>Autobranchia</taxon>
        <taxon>Heteroconchia</taxon>
        <taxon>Palaeoheterodonta</taxon>
        <taxon>Unionida</taxon>
        <taxon>Unionoidea</taxon>
        <taxon>Unionidae</taxon>
        <taxon>Unioninae</taxon>
        <taxon>Sinanodonta</taxon>
    </lineage>
</organism>
<feature type="domain" description="EF-hand" evidence="6">
    <location>
        <begin position="322"/>
        <end position="357"/>
    </location>
</feature>
<evidence type="ECO:0000313" key="7">
    <source>
        <dbReference type="EMBL" id="KAL3881170.1"/>
    </source>
</evidence>
<proteinExistence type="predicted"/>
<dbReference type="InterPro" id="IPR018247">
    <property type="entry name" value="EF_Hand_1_Ca_BS"/>
</dbReference>
<protein>
    <recommendedName>
        <fullName evidence="6">EF-hand domain-containing protein</fullName>
    </recommendedName>
</protein>
<evidence type="ECO:0000256" key="3">
    <source>
        <dbReference type="ARBA" id="ARBA00023179"/>
    </source>
</evidence>
<feature type="coiled-coil region" evidence="4">
    <location>
        <begin position="134"/>
        <end position="169"/>
    </location>
</feature>
<evidence type="ECO:0000256" key="1">
    <source>
        <dbReference type="ARBA" id="ARBA00022737"/>
    </source>
</evidence>
<evidence type="ECO:0000313" key="8">
    <source>
        <dbReference type="Proteomes" id="UP001634394"/>
    </source>
</evidence>
<dbReference type="Pfam" id="PF13499">
    <property type="entry name" value="EF-hand_7"/>
    <property type="match status" value="2"/>
</dbReference>
<dbReference type="InterPro" id="IPR050230">
    <property type="entry name" value="CALM/Myosin/TropC-like"/>
</dbReference>
<keyword evidence="4" id="KW-0175">Coiled coil</keyword>
<dbReference type="SMART" id="SM00054">
    <property type="entry name" value="EFh"/>
    <property type="match status" value="4"/>
</dbReference>
<gene>
    <name evidence="7" type="ORF">ACJMK2_027627</name>
</gene>
<dbReference type="CDD" id="cd00051">
    <property type="entry name" value="EFh"/>
    <property type="match status" value="1"/>
</dbReference>
<accession>A0ABD3X8D8</accession>
<keyword evidence="2" id="KW-0106">Calcium</keyword>
<feature type="region of interest" description="Disordered" evidence="5">
    <location>
        <begin position="25"/>
        <end position="49"/>
    </location>
</feature>
<dbReference type="PANTHER" id="PTHR23048:SF0">
    <property type="entry name" value="CALMODULIN LIKE 3"/>
    <property type="match status" value="1"/>
</dbReference>
<evidence type="ECO:0000256" key="4">
    <source>
        <dbReference type="SAM" id="Coils"/>
    </source>
</evidence>
<dbReference type="FunFam" id="1.10.238.10:FF:000001">
    <property type="entry name" value="Calmodulin 1"/>
    <property type="match status" value="1"/>
</dbReference>
<sequence>MLNLHKCSKIQNGSSEAFVGISETKKTRFQRPRPHTVTPTVSGGMDLSGKNAKKVKNRVSFVSSDPVVLGKDEKQENHLEVIKLELERYKVQDDEKDEMERMQRLREISKVREKLGQLKREKGIQIRPDAEKGKKALIQIMEKEEREATDEEKNNIRKEKAKLQECIDEKYGSKITRETPHLIELAEEFISPKKISNEFDLPDKIITQLTTQEIRDLKTVFDMFDIRGKGYIKAKDVRQLAAMLGFRAKKEIFQEMIDEIATDHKGRVTFVNFLDFIITSQSDGPDPKDEIEQCFKMLDDDGKGYLKFEDLRKAADELDVNLSNRAIQEMLEEADTSGNGEISVDEFVQIIMQTTTYRMMQLLG</sequence>
<feature type="domain" description="EF-hand" evidence="6">
    <location>
        <begin position="286"/>
        <end position="321"/>
    </location>
</feature>
<keyword evidence="3" id="KW-0514">Muscle protein</keyword>
<feature type="domain" description="EF-hand" evidence="6">
    <location>
        <begin position="248"/>
        <end position="283"/>
    </location>
</feature>
<reference evidence="7 8" key="1">
    <citation type="submission" date="2024-11" db="EMBL/GenBank/DDBJ databases">
        <title>Chromosome-level genome assembly of the freshwater bivalve Anodonta woodiana.</title>
        <authorList>
            <person name="Chen X."/>
        </authorList>
    </citation>
    <scope>NUCLEOTIDE SEQUENCE [LARGE SCALE GENOMIC DNA]</scope>
    <source>
        <strain evidence="7">MN2024</strain>
        <tissue evidence="7">Gills</tissue>
    </source>
</reference>
<keyword evidence="8" id="KW-1185">Reference proteome</keyword>
<dbReference type="Gene3D" id="1.10.238.10">
    <property type="entry name" value="EF-hand"/>
    <property type="match status" value="2"/>
</dbReference>
<dbReference type="PROSITE" id="PS00018">
    <property type="entry name" value="EF_HAND_1"/>
    <property type="match status" value="1"/>
</dbReference>
<dbReference type="EMBL" id="JBJQND010000003">
    <property type="protein sequence ID" value="KAL3881170.1"/>
    <property type="molecule type" value="Genomic_DNA"/>
</dbReference>
<evidence type="ECO:0000256" key="5">
    <source>
        <dbReference type="SAM" id="MobiDB-lite"/>
    </source>
</evidence>
<dbReference type="InterPro" id="IPR011992">
    <property type="entry name" value="EF-hand-dom_pair"/>
</dbReference>
<dbReference type="InterPro" id="IPR002048">
    <property type="entry name" value="EF_hand_dom"/>
</dbReference>
<dbReference type="SUPFAM" id="SSF47473">
    <property type="entry name" value="EF-hand"/>
    <property type="match status" value="1"/>
</dbReference>